<feature type="non-terminal residue" evidence="1">
    <location>
        <position position="179"/>
    </location>
</feature>
<dbReference type="AlphaFoldDB" id="A0A0V1GT27"/>
<keyword evidence="2" id="KW-1185">Reference proteome</keyword>
<name>A0A0V1GT27_9BILA</name>
<proteinExistence type="predicted"/>
<dbReference type="Proteomes" id="UP000055024">
    <property type="component" value="Unassembled WGS sequence"/>
</dbReference>
<gene>
    <name evidence="1" type="ORF">T11_6157</name>
</gene>
<evidence type="ECO:0000313" key="2">
    <source>
        <dbReference type="Proteomes" id="UP000055024"/>
    </source>
</evidence>
<sequence>LRPRESYGRGFLSLTCRSYQFSRLSGRPVVPLRSGSFRYGVIFGPPPQPILFTGLGLSRCLKLSPSHASCFPGLAACVCLLWAACDNWALPEPPLFSLPGLSSTCLPSAFLFVESPEYFTPVCGVQVFMPRASRVHFFLWQSLVVFSCSVSARISNCLAPRVRHSYLACFSRLRVVAHS</sequence>
<organism evidence="1 2">
    <name type="scientific">Trichinella zimbabwensis</name>
    <dbReference type="NCBI Taxonomy" id="268475"/>
    <lineage>
        <taxon>Eukaryota</taxon>
        <taxon>Metazoa</taxon>
        <taxon>Ecdysozoa</taxon>
        <taxon>Nematoda</taxon>
        <taxon>Enoplea</taxon>
        <taxon>Dorylaimia</taxon>
        <taxon>Trichinellida</taxon>
        <taxon>Trichinellidae</taxon>
        <taxon>Trichinella</taxon>
    </lineage>
</organism>
<dbReference type="EMBL" id="JYDP01000288">
    <property type="protein sequence ID" value="KRZ01436.1"/>
    <property type="molecule type" value="Genomic_DNA"/>
</dbReference>
<accession>A0A0V1GT27</accession>
<evidence type="ECO:0000313" key="1">
    <source>
        <dbReference type="EMBL" id="KRZ01436.1"/>
    </source>
</evidence>
<comment type="caution">
    <text evidence="1">The sequence shown here is derived from an EMBL/GenBank/DDBJ whole genome shotgun (WGS) entry which is preliminary data.</text>
</comment>
<feature type="non-terminal residue" evidence="1">
    <location>
        <position position="1"/>
    </location>
</feature>
<reference evidence="1 2" key="1">
    <citation type="submission" date="2015-01" db="EMBL/GenBank/DDBJ databases">
        <title>Evolution of Trichinella species and genotypes.</title>
        <authorList>
            <person name="Korhonen P.K."/>
            <person name="Edoardo P."/>
            <person name="Giuseppe L.R."/>
            <person name="Gasser R.B."/>
        </authorList>
    </citation>
    <scope>NUCLEOTIDE SEQUENCE [LARGE SCALE GENOMIC DNA]</scope>
    <source>
        <strain evidence="1">ISS1029</strain>
    </source>
</reference>
<protein>
    <submittedName>
        <fullName evidence="1">Uncharacterized protein</fullName>
    </submittedName>
</protein>